<evidence type="ECO:0000313" key="9">
    <source>
        <dbReference type="EMBL" id="KAF6139181.1"/>
    </source>
</evidence>
<dbReference type="SUPFAM" id="SSF54675">
    <property type="entry name" value="Nicotinate/Quinolinate PRTase N-terminal domain-like"/>
    <property type="match status" value="1"/>
</dbReference>
<evidence type="ECO:0000259" key="8">
    <source>
        <dbReference type="Pfam" id="PF02749"/>
    </source>
</evidence>
<dbReference type="OrthoDB" id="10067394at2759"/>
<protein>
    <recommendedName>
        <fullName evidence="3">nicotinate-nucleotide diphosphorylase (carboxylating)</fullName>
        <ecNumber evidence="3">2.4.2.19</ecNumber>
    </recommendedName>
</protein>
<dbReference type="CDD" id="cd01572">
    <property type="entry name" value="QPRTase"/>
    <property type="match status" value="1"/>
</dbReference>
<reference evidence="9 10" key="1">
    <citation type="journal article" date="2020" name="IScience">
        <title>Genome Sequencing of the Endangered Kingdonia uniflora (Circaeasteraceae, Ranunculales) Reveals Potential Mechanisms of Evolutionary Specialization.</title>
        <authorList>
            <person name="Sun Y."/>
            <person name="Deng T."/>
            <person name="Zhang A."/>
            <person name="Moore M.J."/>
            <person name="Landis J.B."/>
            <person name="Lin N."/>
            <person name="Zhang H."/>
            <person name="Zhang X."/>
            <person name="Huang J."/>
            <person name="Zhang X."/>
            <person name="Sun H."/>
            <person name="Wang H."/>
        </authorList>
    </citation>
    <scope>NUCLEOTIDE SEQUENCE [LARGE SCALE GENOMIC DNA]</scope>
    <source>
        <strain evidence="9">TB1705</strain>
        <tissue evidence="9">Leaf</tissue>
    </source>
</reference>
<dbReference type="InterPro" id="IPR037128">
    <property type="entry name" value="Quinolinate_PRibosylTase_N_sf"/>
</dbReference>
<comment type="similarity">
    <text evidence="2">Belongs to the NadC/ModD family.</text>
</comment>
<comment type="pathway">
    <text evidence="1">Cofactor biosynthesis; NAD(+) biosynthesis; nicotinate D-ribonucleotide from quinolinate: step 1/1.</text>
</comment>
<evidence type="ECO:0000256" key="3">
    <source>
        <dbReference type="ARBA" id="ARBA00011944"/>
    </source>
</evidence>
<gene>
    <name evidence="9" type="ORF">GIB67_023234</name>
</gene>
<dbReference type="InterPro" id="IPR004393">
    <property type="entry name" value="NadC"/>
</dbReference>
<dbReference type="SUPFAM" id="SSF51690">
    <property type="entry name" value="Nicotinate/Quinolinate PRTase C-terminal domain-like"/>
    <property type="match status" value="1"/>
</dbReference>
<dbReference type="GO" id="GO:0005737">
    <property type="term" value="C:cytoplasm"/>
    <property type="evidence" value="ECO:0007669"/>
    <property type="project" value="TreeGrafter"/>
</dbReference>
<dbReference type="FunFam" id="3.20.20.70:FF:000149">
    <property type="entry name" value="Nicotinate-nucleotide pyrophosphorylase [carboxylating]"/>
    <property type="match status" value="1"/>
</dbReference>
<proteinExistence type="inferred from homology"/>
<dbReference type="InterPro" id="IPR002638">
    <property type="entry name" value="Quinolinate_PRibosylTrfase_C"/>
</dbReference>
<organism evidence="9 10">
    <name type="scientific">Kingdonia uniflora</name>
    <dbReference type="NCBI Taxonomy" id="39325"/>
    <lineage>
        <taxon>Eukaryota</taxon>
        <taxon>Viridiplantae</taxon>
        <taxon>Streptophyta</taxon>
        <taxon>Embryophyta</taxon>
        <taxon>Tracheophyta</taxon>
        <taxon>Spermatophyta</taxon>
        <taxon>Magnoliopsida</taxon>
        <taxon>Ranunculales</taxon>
        <taxon>Circaeasteraceae</taxon>
        <taxon>Kingdonia</taxon>
    </lineage>
</organism>
<evidence type="ECO:0000256" key="4">
    <source>
        <dbReference type="ARBA" id="ARBA00022642"/>
    </source>
</evidence>
<accession>A0A7J7L961</accession>
<dbReference type="NCBIfam" id="TIGR00078">
    <property type="entry name" value="nadC"/>
    <property type="match status" value="1"/>
</dbReference>
<dbReference type="GO" id="GO:0004514">
    <property type="term" value="F:nicotinate-nucleotide diphosphorylase (carboxylating) activity"/>
    <property type="evidence" value="ECO:0007669"/>
    <property type="project" value="UniProtKB-EC"/>
</dbReference>
<evidence type="ECO:0000256" key="6">
    <source>
        <dbReference type="ARBA" id="ARBA00022679"/>
    </source>
</evidence>
<evidence type="ECO:0000259" key="7">
    <source>
        <dbReference type="Pfam" id="PF01729"/>
    </source>
</evidence>
<evidence type="ECO:0000256" key="5">
    <source>
        <dbReference type="ARBA" id="ARBA00022676"/>
    </source>
</evidence>
<dbReference type="Gene3D" id="3.90.1170.20">
    <property type="entry name" value="Quinolinate phosphoribosyl transferase, N-terminal domain"/>
    <property type="match status" value="1"/>
</dbReference>
<dbReference type="FunFam" id="3.90.1170.20:FF:000001">
    <property type="entry name" value="Nicotinate-nucleotide diphosphorylase (Carboxylating)"/>
    <property type="match status" value="1"/>
</dbReference>
<keyword evidence="6" id="KW-0808">Transferase</keyword>
<dbReference type="PANTHER" id="PTHR32179">
    <property type="entry name" value="NICOTINATE-NUCLEOTIDE PYROPHOSPHORYLASE [CARBOXYLATING]"/>
    <property type="match status" value="1"/>
</dbReference>
<evidence type="ECO:0000313" key="10">
    <source>
        <dbReference type="Proteomes" id="UP000541444"/>
    </source>
</evidence>
<dbReference type="InterPro" id="IPR036068">
    <property type="entry name" value="Nicotinate_pribotase-like_C"/>
</dbReference>
<dbReference type="InterPro" id="IPR013785">
    <property type="entry name" value="Aldolase_TIM"/>
</dbReference>
<keyword evidence="5" id="KW-0328">Glycosyltransferase</keyword>
<dbReference type="InterPro" id="IPR027277">
    <property type="entry name" value="NadC/ModD"/>
</dbReference>
<evidence type="ECO:0000256" key="1">
    <source>
        <dbReference type="ARBA" id="ARBA00004893"/>
    </source>
</evidence>
<dbReference type="InterPro" id="IPR022412">
    <property type="entry name" value="Quinolinate_PRibosylTrfase_N"/>
</dbReference>
<keyword evidence="10" id="KW-1185">Reference proteome</keyword>
<dbReference type="GO" id="GO:0034213">
    <property type="term" value="P:quinolinate catabolic process"/>
    <property type="evidence" value="ECO:0007669"/>
    <property type="project" value="TreeGrafter"/>
</dbReference>
<dbReference type="Proteomes" id="UP000541444">
    <property type="component" value="Unassembled WGS sequence"/>
</dbReference>
<name>A0A7J7L961_9MAGN</name>
<dbReference type="EC" id="2.4.2.19" evidence="3"/>
<dbReference type="EMBL" id="JACGCM010002531">
    <property type="protein sequence ID" value="KAF6139181.1"/>
    <property type="molecule type" value="Genomic_DNA"/>
</dbReference>
<dbReference type="UniPathway" id="UPA00253">
    <property type="reaction ID" value="UER00331"/>
</dbReference>
<dbReference type="PANTHER" id="PTHR32179:SF3">
    <property type="entry name" value="NICOTINATE-NUCLEOTIDE PYROPHOSPHORYLASE [CARBOXYLATING]"/>
    <property type="match status" value="1"/>
</dbReference>
<dbReference type="Pfam" id="PF02749">
    <property type="entry name" value="QRPTase_N"/>
    <property type="match status" value="1"/>
</dbReference>
<dbReference type="Gene3D" id="3.20.20.70">
    <property type="entry name" value="Aldolase class I"/>
    <property type="match status" value="1"/>
</dbReference>
<feature type="domain" description="Quinolinate phosphoribosyl transferase N-terminal" evidence="8">
    <location>
        <begin position="79"/>
        <end position="164"/>
    </location>
</feature>
<keyword evidence="4" id="KW-0662">Pyridine nucleotide biosynthesis</keyword>
<dbReference type="GO" id="GO:0009435">
    <property type="term" value="P:NAD+ biosynthetic process"/>
    <property type="evidence" value="ECO:0007669"/>
    <property type="project" value="UniProtKB-UniPathway"/>
</dbReference>
<comment type="caution">
    <text evidence="9">The sequence shown here is derived from an EMBL/GenBank/DDBJ whole genome shotgun (WGS) entry which is preliminary data.</text>
</comment>
<sequence>MLGSRCSIPNLPSTYTSVPSRSSLSLSSRRVINMSATIGTKNPRVSLESMGIKPPSHPTYDLKVVIKLALAEDSGDRGDVTCMATVPTDMEVEAHFLAKEDGVIAGIALAEMIFNEVDPSLKVEWYQKDGDNISKGMQFGKVYGRAHSIVVSERVVLNFMQRMSGIATLTKAMADAAHPAYILETRKTAPGLRLVDKWAVLIGGGQNHRMGLFDMVMVKDNHISVAGGVTNAIQAVDQFFEQKNLQMGVEIETRTLEEVKEVLNYASQKKTSVTRIMLDNMVVPLPEGDVDISMLKEAVDLINGRFETEDVAVPWGRLLVLDVGKHKHRISFKVNILFFSVQLQL</sequence>
<feature type="domain" description="Quinolinate phosphoribosyl transferase C-terminal" evidence="7">
    <location>
        <begin position="166"/>
        <end position="305"/>
    </location>
</feature>
<evidence type="ECO:0000256" key="2">
    <source>
        <dbReference type="ARBA" id="ARBA00009400"/>
    </source>
</evidence>
<dbReference type="AlphaFoldDB" id="A0A7J7L961"/>
<dbReference type="Pfam" id="PF01729">
    <property type="entry name" value="QRPTase_C"/>
    <property type="match status" value="1"/>
</dbReference>